<dbReference type="Gene3D" id="3.20.20.150">
    <property type="entry name" value="Divalent-metal-dependent TIM barrel enzymes"/>
    <property type="match status" value="1"/>
</dbReference>
<keyword evidence="3" id="KW-1185">Reference proteome</keyword>
<dbReference type="HOGENOM" id="CLU_035063_4_0_11"/>
<evidence type="ECO:0000313" key="2">
    <source>
        <dbReference type="EMBL" id="ABG04552.1"/>
    </source>
</evidence>
<dbReference type="AlphaFoldDB" id="Q1AVM6"/>
<dbReference type="PANTHER" id="PTHR12110:SF48">
    <property type="entry name" value="BLL3656 PROTEIN"/>
    <property type="match status" value="1"/>
</dbReference>
<dbReference type="EMBL" id="CP000386">
    <property type="protein sequence ID" value="ABG04552.1"/>
    <property type="molecule type" value="Genomic_DNA"/>
</dbReference>
<dbReference type="PANTHER" id="PTHR12110">
    <property type="entry name" value="HYDROXYPYRUVATE ISOMERASE"/>
    <property type="match status" value="1"/>
</dbReference>
<dbReference type="STRING" id="266117.Rxyl_1590"/>
<dbReference type="Pfam" id="PF01261">
    <property type="entry name" value="AP_endonuc_2"/>
    <property type="match status" value="1"/>
</dbReference>
<dbReference type="RefSeq" id="WP_011564569.1">
    <property type="nucleotide sequence ID" value="NC_008148.1"/>
</dbReference>
<reference evidence="2 3" key="1">
    <citation type="submission" date="2006-06" db="EMBL/GenBank/DDBJ databases">
        <title>Complete sequence of Rubrobacter xylanophilus DSM 9941.</title>
        <authorList>
            <consortium name="US DOE Joint Genome Institute"/>
            <person name="Copeland A."/>
            <person name="Lucas S."/>
            <person name="Lapidus A."/>
            <person name="Barry K."/>
            <person name="Detter J.C."/>
            <person name="Glavina del Rio T."/>
            <person name="Hammon N."/>
            <person name="Israni S."/>
            <person name="Dalin E."/>
            <person name="Tice H."/>
            <person name="Pitluck S."/>
            <person name="Munk A.C."/>
            <person name="Brettin T."/>
            <person name="Bruce D."/>
            <person name="Han C."/>
            <person name="Tapia R."/>
            <person name="Gilna P."/>
            <person name="Schmutz J."/>
            <person name="Larimer F."/>
            <person name="Land M."/>
            <person name="Hauser L."/>
            <person name="Kyrpides N."/>
            <person name="Lykidis A."/>
            <person name="da Costa M.S."/>
            <person name="Rainey F.A."/>
            <person name="Empadinhas N."/>
            <person name="Jolivet E."/>
            <person name="Battista J.R."/>
            <person name="Richardson P."/>
        </authorList>
    </citation>
    <scope>NUCLEOTIDE SEQUENCE [LARGE SCALE GENOMIC DNA]</scope>
    <source>
        <strain evidence="3">DSM 9941 / NBRC 16129 / PRD-1</strain>
    </source>
</reference>
<sequence>MRASREIGIDHLTMLDVSPPELVSVAHEAGFDAVSPRVLASTPEEEPWPMSPGSPMLEETARRLEETGVRALSVEVVRIGPGTTREDYEAALEAGARLGARYVTVNSDDPDLDRTSETFAALVADARPYGLRPVIEPIPYTRVSNLEEAVYVAERSGGGGVLLDALHFRRYGGRIEALLSLDPALLSYVQLCDAPLEPPSGLMRPRRLPRGQSTDGTDLQLESRAMRLLPGDGELPLAELLAALPKEMAVSVEAPVLSLLNTMPPVEFARRARRAVENVLHRAQSA</sequence>
<feature type="domain" description="Xylose isomerase-like TIM barrel" evidence="1">
    <location>
        <begin position="25"/>
        <end position="247"/>
    </location>
</feature>
<dbReference type="PhylomeDB" id="Q1AVM6"/>
<keyword evidence="2" id="KW-0413">Isomerase</keyword>
<dbReference type="InterPro" id="IPR036237">
    <property type="entry name" value="Xyl_isomerase-like_sf"/>
</dbReference>
<accession>Q1AVM6</accession>
<dbReference type="InterPro" id="IPR013022">
    <property type="entry name" value="Xyl_isomerase-like_TIM-brl"/>
</dbReference>
<dbReference type="InterPro" id="IPR050312">
    <property type="entry name" value="IolE/XylAMocC-like"/>
</dbReference>
<name>Q1AVM6_RUBXD</name>
<dbReference type="KEGG" id="rxy:Rxyl_1590"/>
<gene>
    <name evidence="2" type="ordered locus">Rxyl_1590</name>
</gene>
<organism evidence="2 3">
    <name type="scientific">Rubrobacter xylanophilus (strain DSM 9941 / JCM 11954 / NBRC 16129 / PRD-1)</name>
    <dbReference type="NCBI Taxonomy" id="266117"/>
    <lineage>
        <taxon>Bacteria</taxon>
        <taxon>Bacillati</taxon>
        <taxon>Actinomycetota</taxon>
        <taxon>Rubrobacteria</taxon>
        <taxon>Rubrobacterales</taxon>
        <taxon>Rubrobacteraceae</taxon>
        <taxon>Rubrobacter</taxon>
    </lineage>
</organism>
<evidence type="ECO:0000259" key="1">
    <source>
        <dbReference type="Pfam" id="PF01261"/>
    </source>
</evidence>
<evidence type="ECO:0000313" key="3">
    <source>
        <dbReference type="Proteomes" id="UP000006637"/>
    </source>
</evidence>
<dbReference type="SUPFAM" id="SSF51658">
    <property type="entry name" value="Xylose isomerase-like"/>
    <property type="match status" value="1"/>
</dbReference>
<protein>
    <submittedName>
        <fullName evidence="2">Xylose isomerase-like TIM barrel</fullName>
    </submittedName>
</protein>
<dbReference type="eggNOG" id="COG1082">
    <property type="taxonomic scope" value="Bacteria"/>
</dbReference>
<proteinExistence type="predicted"/>
<dbReference type="GO" id="GO:0016853">
    <property type="term" value="F:isomerase activity"/>
    <property type="evidence" value="ECO:0007669"/>
    <property type="project" value="UniProtKB-KW"/>
</dbReference>
<dbReference type="Proteomes" id="UP000006637">
    <property type="component" value="Chromosome"/>
</dbReference>